<evidence type="ECO:0000256" key="1">
    <source>
        <dbReference type="SAM" id="Phobius"/>
    </source>
</evidence>
<feature type="transmembrane region" description="Helical" evidence="1">
    <location>
        <begin position="32"/>
        <end position="56"/>
    </location>
</feature>
<keyword evidence="3" id="KW-1185">Reference proteome</keyword>
<sequence length="127" mass="14466">MQVKSYIFSSFLSSLLLASIFVFFSDRGYRGVYWFIWGVTFFTSLILHLMLLASALKIGERFGVFFAFVYAFFLGLFVVNLLFFVILKRYPGLDAISFYYSVFGGLGGFFAVFSYMVVDNFLKNGGA</sequence>
<evidence type="ECO:0000313" key="2">
    <source>
        <dbReference type="EMBL" id="WIY49796.1"/>
    </source>
</evidence>
<evidence type="ECO:0000313" key="3">
    <source>
        <dbReference type="Proteomes" id="UP001242732"/>
    </source>
</evidence>
<proteinExistence type="predicted"/>
<name>A0ABY9ASD4_PARCI</name>
<dbReference type="Proteomes" id="UP001242732">
    <property type="component" value="Chromosome"/>
</dbReference>
<reference evidence="2 3" key="1">
    <citation type="submission" date="2023-06" db="EMBL/GenBank/DDBJ databases">
        <authorList>
            <person name="Ham H."/>
            <person name="Park D.S."/>
        </authorList>
    </citation>
    <scope>NUCLEOTIDE SEQUENCE [LARGE SCALE GENOMIC DNA]</scope>
    <source>
        <strain evidence="2 3">KACC 17005</strain>
    </source>
</reference>
<keyword evidence="1" id="KW-0472">Membrane</keyword>
<feature type="transmembrane region" description="Helical" evidence="1">
    <location>
        <begin position="98"/>
        <end position="118"/>
    </location>
</feature>
<keyword evidence="1" id="KW-0812">Transmembrane</keyword>
<gene>
    <name evidence="2" type="ORF">QRO08_04255</name>
</gene>
<feature type="transmembrane region" description="Helical" evidence="1">
    <location>
        <begin position="62"/>
        <end position="86"/>
    </location>
</feature>
<dbReference type="GeneID" id="79789020"/>
<feature type="transmembrane region" description="Helical" evidence="1">
    <location>
        <begin position="6"/>
        <end position="25"/>
    </location>
</feature>
<organism evidence="2 3">
    <name type="scientific">Paracidovorax citrulli</name>
    <name type="common">Acidovorax citrulli</name>
    <dbReference type="NCBI Taxonomy" id="80869"/>
    <lineage>
        <taxon>Bacteria</taxon>
        <taxon>Pseudomonadati</taxon>
        <taxon>Pseudomonadota</taxon>
        <taxon>Betaproteobacteria</taxon>
        <taxon>Burkholderiales</taxon>
        <taxon>Comamonadaceae</taxon>
        <taxon>Paracidovorax</taxon>
    </lineage>
</organism>
<dbReference type="RefSeq" id="WP_133246125.1">
    <property type="nucleotide sequence ID" value="NZ_CP023687.1"/>
</dbReference>
<dbReference type="EMBL" id="CP127363">
    <property type="protein sequence ID" value="WIY49796.1"/>
    <property type="molecule type" value="Genomic_DNA"/>
</dbReference>
<keyword evidence="1" id="KW-1133">Transmembrane helix</keyword>
<protein>
    <submittedName>
        <fullName evidence="2">Uncharacterized protein</fullName>
    </submittedName>
</protein>
<accession>A0ABY9ASD4</accession>